<dbReference type="InterPro" id="IPR000873">
    <property type="entry name" value="AMP-dep_synth/lig_dom"/>
</dbReference>
<dbReference type="PANTHER" id="PTHR43201">
    <property type="entry name" value="ACYL-COA SYNTHETASE"/>
    <property type="match status" value="1"/>
</dbReference>
<dbReference type="Gene3D" id="3.30.300.30">
    <property type="match status" value="1"/>
</dbReference>
<evidence type="ECO:0000259" key="3">
    <source>
        <dbReference type="Pfam" id="PF00501"/>
    </source>
</evidence>
<dbReference type="EMBL" id="PKUS01000008">
    <property type="protein sequence ID" value="PLW69187.1"/>
    <property type="molecule type" value="Genomic_DNA"/>
</dbReference>
<dbReference type="SUPFAM" id="SSF56801">
    <property type="entry name" value="Acetyl-CoA synthetase-like"/>
    <property type="match status" value="1"/>
</dbReference>
<organism evidence="5 6">
    <name type="scientific">Pseudohalioglobus lutimaris</name>
    <dbReference type="NCBI Taxonomy" id="1737061"/>
    <lineage>
        <taxon>Bacteria</taxon>
        <taxon>Pseudomonadati</taxon>
        <taxon>Pseudomonadota</taxon>
        <taxon>Gammaproteobacteria</taxon>
        <taxon>Cellvibrionales</taxon>
        <taxon>Halieaceae</taxon>
        <taxon>Pseudohalioglobus</taxon>
    </lineage>
</organism>
<evidence type="ECO:0000313" key="6">
    <source>
        <dbReference type="Proteomes" id="UP000235005"/>
    </source>
</evidence>
<dbReference type="InterPro" id="IPR020845">
    <property type="entry name" value="AMP-binding_CS"/>
</dbReference>
<reference evidence="5 6" key="1">
    <citation type="submission" date="2018-01" db="EMBL/GenBank/DDBJ databases">
        <title>The draft genome sequence of Halioglobus lutimaris HF004.</title>
        <authorList>
            <person name="Du Z.-J."/>
            <person name="Shi M.-J."/>
        </authorList>
    </citation>
    <scope>NUCLEOTIDE SEQUENCE [LARGE SCALE GENOMIC DNA]</scope>
    <source>
        <strain evidence="5 6">HF004</strain>
    </source>
</reference>
<dbReference type="OrthoDB" id="9803968at2"/>
<keyword evidence="2" id="KW-0436">Ligase</keyword>
<dbReference type="GO" id="GO:0031956">
    <property type="term" value="F:medium-chain fatty acid-CoA ligase activity"/>
    <property type="evidence" value="ECO:0007669"/>
    <property type="project" value="TreeGrafter"/>
</dbReference>
<gene>
    <name evidence="5" type="ORF">C0039_08990</name>
</gene>
<keyword evidence="6" id="KW-1185">Reference proteome</keyword>
<dbReference type="PANTHER" id="PTHR43201:SF5">
    <property type="entry name" value="MEDIUM-CHAIN ACYL-COA LIGASE ACSF2, MITOCHONDRIAL"/>
    <property type="match status" value="1"/>
</dbReference>
<dbReference type="InterPro" id="IPR025110">
    <property type="entry name" value="AMP-bd_C"/>
</dbReference>
<dbReference type="InterPro" id="IPR042099">
    <property type="entry name" value="ANL_N_sf"/>
</dbReference>
<evidence type="ECO:0000256" key="2">
    <source>
        <dbReference type="ARBA" id="ARBA00022598"/>
    </source>
</evidence>
<comment type="caution">
    <text evidence="5">The sequence shown here is derived from an EMBL/GenBank/DDBJ whole genome shotgun (WGS) entry which is preliminary data.</text>
</comment>
<dbReference type="Pfam" id="PF13193">
    <property type="entry name" value="AMP-binding_C"/>
    <property type="match status" value="1"/>
</dbReference>
<dbReference type="InterPro" id="IPR045851">
    <property type="entry name" value="AMP-bd_C_sf"/>
</dbReference>
<accession>A0A2N5X3Y3</accession>
<evidence type="ECO:0000313" key="5">
    <source>
        <dbReference type="EMBL" id="PLW69187.1"/>
    </source>
</evidence>
<sequence>MNVMMLLEMASQGFGDRVAFTNGDDSLTYQELFDAAGAAAAEIKKSGCDYVAMLDVSSLAMPVALFASAWAGVPYVPINYRLTGHEIKGLLARVEPCMLITESDRAKDFSGHDEVSVCTRDDFLATARNGDPLQEPWSMEQEDTGVLLFTSGTTGAPKAAVLRQKHLVSYILGSVEFMSAGEDDAALGCVPPYHIAGISAVISSVYSGRRMVQLPNFDAADWIALVNEEKITNAFVVPTMLARIVEAVADDPGMEMPSLKALAYGGGKMPLSVIERAMQLFPNADFTNAYGLTETSSTIAVLGPQDHRDAAASKDEAVRRRLVSVGRPLPGVEVEIRDEEGKPLPAGSRGEIYVRGEQVSGEYVGRGSLLDSAGWFPTRDAGSIDEEGFLFLEGRADDVIVRGGENMSPGEIEDLLLEHDAVADVAVVGVADEQWGEAVAAAIVLKDGHTGDIPALQAWVRDRMRSSRVPQLIEFWNELPYNETGKLLRREVKARLGS</sequence>
<dbReference type="PROSITE" id="PS00455">
    <property type="entry name" value="AMP_BINDING"/>
    <property type="match status" value="1"/>
</dbReference>
<feature type="domain" description="AMP-binding enzyme C-terminal" evidence="4">
    <location>
        <begin position="411"/>
        <end position="486"/>
    </location>
</feature>
<dbReference type="GO" id="GO:0006631">
    <property type="term" value="P:fatty acid metabolic process"/>
    <property type="evidence" value="ECO:0007669"/>
    <property type="project" value="TreeGrafter"/>
</dbReference>
<dbReference type="RefSeq" id="WP_101517884.1">
    <property type="nucleotide sequence ID" value="NZ_PKUS01000008.1"/>
</dbReference>
<comment type="similarity">
    <text evidence="1">Belongs to the ATP-dependent AMP-binding enzyme family.</text>
</comment>
<evidence type="ECO:0000256" key="1">
    <source>
        <dbReference type="ARBA" id="ARBA00006432"/>
    </source>
</evidence>
<dbReference type="AlphaFoldDB" id="A0A2N5X3Y3"/>
<dbReference type="Pfam" id="PF00501">
    <property type="entry name" value="AMP-binding"/>
    <property type="match status" value="1"/>
</dbReference>
<name>A0A2N5X3Y3_9GAMM</name>
<proteinExistence type="inferred from homology"/>
<dbReference type="Proteomes" id="UP000235005">
    <property type="component" value="Unassembled WGS sequence"/>
</dbReference>
<evidence type="ECO:0000259" key="4">
    <source>
        <dbReference type="Pfam" id="PF13193"/>
    </source>
</evidence>
<feature type="domain" description="AMP-dependent synthetase/ligase" evidence="3">
    <location>
        <begin position="9"/>
        <end position="363"/>
    </location>
</feature>
<protein>
    <submittedName>
        <fullName evidence="5">AMP-dependent synthetase</fullName>
    </submittedName>
</protein>
<dbReference type="Gene3D" id="3.40.50.12780">
    <property type="entry name" value="N-terminal domain of ligase-like"/>
    <property type="match status" value="1"/>
</dbReference>